<dbReference type="Gene3D" id="3.60.20.10">
    <property type="entry name" value="Glutamine Phosphoribosylpyrophosphate, subunit 1, domain 1"/>
    <property type="match status" value="1"/>
</dbReference>
<dbReference type="GO" id="GO:0051603">
    <property type="term" value="P:proteolysis involved in protein catabolic process"/>
    <property type="evidence" value="ECO:0007669"/>
    <property type="project" value="InterPro"/>
</dbReference>
<accession>A0A6U4FYM5</accession>
<dbReference type="InterPro" id="IPR050115">
    <property type="entry name" value="Proteasome_alpha"/>
</dbReference>
<dbReference type="InterPro" id="IPR029055">
    <property type="entry name" value="Ntn_hydrolases_N"/>
</dbReference>
<dbReference type="InterPro" id="IPR001353">
    <property type="entry name" value="Proteasome_sua/b"/>
</dbReference>
<organism evidence="2">
    <name type="scientific">Phaeomonas parva</name>
    <dbReference type="NCBI Taxonomy" id="124430"/>
    <lineage>
        <taxon>Eukaryota</taxon>
        <taxon>Sar</taxon>
        <taxon>Stramenopiles</taxon>
        <taxon>Ochrophyta</taxon>
        <taxon>Pinguiophyceae</taxon>
        <taxon>Pinguiochrysidales</taxon>
        <taxon>Pinguiochrysidaceae</taxon>
        <taxon>Phaeomonas</taxon>
    </lineage>
</organism>
<name>A0A6U4FYM5_9STRA</name>
<proteinExistence type="predicted"/>
<evidence type="ECO:0000313" key="3">
    <source>
        <dbReference type="EMBL" id="CAD9253858.1"/>
    </source>
</evidence>
<dbReference type="PANTHER" id="PTHR11599">
    <property type="entry name" value="PROTEASOME SUBUNIT ALPHA/BETA"/>
    <property type="match status" value="1"/>
</dbReference>
<protein>
    <submittedName>
        <fullName evidence="2">Uncharacterized protein</fullName>
    </submittedName>
</protein>
<sequence>MRTGEAPTASELAREIGLVLQDATLSKARPYGVELIVAGADDDGGWFRLENDFQASVCEFLLPSPNPQGAPALYHIDAAGGVTAWRAVAIGRGAASHMARLEEGFEAGGDLAAGKALAAKALAPEGKVVGALQHASRDLVAQLPTLTQLRILAPLQEPRAAAVAPAASMFVPSRRRRDT</sequence>
<dbReference type="EMBL" id="HBGJ01018994">
    <property type="protein sequence ID" value="CAD9253848.1"/>
    <property type="molecule type" value="Transcribed_RNA"/>
</dbReference>
<gene>
    <name evidence="2" type="ORF">PPAR1163_LOCUS12215</name>
    <name evidence="3" type="ORF">PPAR1163_LOCUS12225</name>
</gene>
<evidence type="ECO:0000313" key="2">
    <source>
        <dbReference type="EMBL" id="CAD9253848.1"/>
    </source>
</evidence>
<dbReference type="AlphaFoldDB" id="A0A6U4FYM5"/>
<reference evidence="2" key="1">
    <citation type="submission" date="2021-01" db="EMBL/GenBank/DDBJ databases">
        <authorList>
            <person name="Corre E."/>
            <person name="Pelletier E."/>
            <person name="Niang G."/>
            <person name="Scheremetjew M."/>
            <person name="Finn R."/>
            <person name="Kale V."/>
            <person name="Holt S."/>
            <person name="Cochrane G."/>
            <person name="Meng A."/>
            <person name="Brown T."/>
            <person name="Cohen L."/>
        </authorList>
    </citation>
    <scope>NUCLEOTIDE SEQUENCE</scope>
    <source>
        <strain evidence="2">CCMP2877</strain>
    </source>
</reference>
<evidence type="ECO:0000256" key="1">
    <source>
        <dbReference type="ARBA" id="ARBA00022942"/>
    </source>
</evidence>
<dbReference type="SUPFAM" id="SSF56235">
    <property type="entry name" value="N-terminal nucleophile aminohydrolases (Ntn hydrolases)"/>
    <property type="match status" value="1"/>
</dbReference>
<keyword evidence="1" id="KW-0647">Proteasome</keyword>
<dbReference type="GO" id="GO:0005839">
    <property type="term" value="C:proteasome core complex"/>
    <property type="evidence" value="ECO:0007669"/>
    <property type="project" value="InterPro"/>
</dbReference>
<dbReference type="Pfam" id="PF00227">
    <property type="entry name" value="Proteasome"/>
    <property type="match status" value="1"/>
</dbReference>
<dbReference type="EMBL" id="HBGJ01019006">
    <property type="protein sequence ID" value="CAD9253858.1"/>
    <property type="molecule type" value="Transcribed_RNA"/>
</dbReference>